<dbReference type="AlphaFoldDB" id="A0A8H9J1X5"/>
<evidence type="ECO:0000256" key="2">
    <source>
        <dbReference type="SAM" id="SignalP"/>
    </source>
</evidence>
<dbReference type="Pfam" id="PF03640">
    <property type="entry name" value="Lipoprotein_15"/>
    <property type="match status" value="2"/>
</dbReference>
<feature type="region of interest" description="Disordered" evidence="1">
    <location>
        <begin position="125"/>
        <end position="158"/>
    </location>
</feature>
<proteinExistence type="predicted"/>
<keyword evidence="2" id="KW-0732">Signal</keyword>
<dbReference type="Proteomes" id="UP000658656">
    <property type="component" value="Unassembled WGS sequence"/>
</dbReference>
<evidence type="ECO:0000313" key="3">
    <source>
        <dbReference type="EMBL" id="GHF85175.1"/>
    </source>
</evidence>
<reference evidence="3" key="2">
    <citation type="submission" date="2020-09" db="EMBL/GenBank/DDBJ databases">
        <authorList>
            <person name="Sun Q."/>
            <person name="Zhou Y."/>
        </authorList>
    </citation>
    <scope>NUCLEOTIDE SEQUENCE</scope>
    <source>
        <strain evidence="3">CGMCC 4.7679</strain>
    </source>
</reference>
<evidence type="ECO:0000256" key="1">
    <source>
        <dbReference type="SAM" id="MobiDB-lite"/>
    </source>
</evidence>
<dbReference type="InterPro" id="IPR005297">
    <property type="entry name" value="Lipoprotein_repeat"/>
</dbReference>
<keyword evidence="4" id="KW-1185">Reference proteome</keyword>
<dbReference type="PROSITE" id="PS51257">
    <property type="entry name" value="PROKAR_LIPOPROTEIN"/>
    <property type="match status" value="1"/>
</dbReference>
<organism evidence="3 4">
    <name type="scientific">Amycolatopsis bartoniae</name>
    <dbReference type="NCBI Taxonomy" id="941986"/>
    <lineage>
        <taxon>Bacteria</taxon>
        <taxon>Bacillati</taxon>
        <taxon>Actinomycetota</taxon>
        <taxon>Actinomycetes</taxon>
        <taxon>Pseudonocardiales</taxon>
        <taxon>Pseudonocardiaceae</taxon>
        <taxon>Amycolatopsis</taxon>
    </lineage>
</organism>
<evidence type="ECO:0000313" key="4">
    <source>
        <dbReference type="Proteomes" id="UP000658656"/>
    </source>
</evidence>
<dbReference type="PANTHER" id="PTHR39335:SF1">
    <property type="entry name" value="BLL4220 PROTEIN"/>
    <property type="match status" value="1"/>
</dbReference>
<dbReference type="GO" id="GO:0043448">
    <property type="term" value="P:alkane catabolic process"/>
    <property type="evidence" value="ECO:0007669"/>
    <property type="project" value="TreeGrafter"/>
</dbReference>
<accession>A0A8H9J1X5</accession>
<name>A0A8H9J1X5_9PSEU</name>
<protein>
    <recommendedName>
        <fullName evidence="5">Lipoprotein with Yx(FWY)xxD motif</fullName>
    </recommendedName>
</protein>
<reference evidence="3" key="1">
    <citation type="journal article" date="2014" name="Int. J. Syst. Evol. Microbiol.">
        <title>Complete genome sequence of Corynebacterium casei LMG S-19264T (=DSM 44701T), isolated from a smear-ripened cheese.</title>
        <authorList>
            <consortium name="US DOE Joint Genome Institute (JGI-PGF)"/>
            <person name="Walter F."/>
            <person name="Albersmeier A."/>
            <person name="Kalinowski J."/>
            <person name="Ruckert C."/>
        </authorList>
    </citation>
    <scope>NUCLEOTIDE SEQUENCE</scope>
    <source>
        <strain evidence="3">CGMCC 4.7679</strain>
    </source>
</reference>
<dbReference type="PANTHER" id="PTHR39335">
    <property type="entry name" value="BLL4220 PROTEIN"/>
    <property type="match status" value="1"/>
</dbReference>
<evidence type="ECO:0008006" key="5">
    <source>
        <dbReference type="Google" id="ProtNLM"/>
    </source>
</evidence>
<comment type="caution">
    <text evidence="3">The sequence shown here is derived from an EMBL/GenBank/DDBJ whole genome shotgun (WGS) entry which is preliminary data.</text>
</comment>
<dbReference type="RefSeq" id="WP_183176676.1">
    <property type="nucleotide sequence ID" value="NZ_BNAV01000018.1"/>
</dbReference>
<feature type="chain" id="PRO_5034654893" description="Lipoprotein with Yx(FWY)xxD motif" evidence="2">
    <location>
        <begin position="25"/>
        <end position="158"/>
    </location>
</feature>
<feature type="signal peptide" evidence="2">
    <location>
        <begin position="1"/>
        <end position="24"/>
    </location>
</feature>
<sequence>MKPVLLRPAATVLGLLVLAGCARGSGPAPPPADLNATDTPGFGTIVTDVQGHALYRFDADTAQPSVSHCYDQCAALWPPLLAAGVTVTIQGLDRTLISTTTRRDGTQQVTLGGWPLYRSLKDTAPGEAAGQGSGGSWFAVTPTGARATARPPSSSDTQ</sequence>
<gene>
    <name evidence="3" type="ORF">GCM10017566_69010</name>
</gene>
<dbReference type="EMBL" id="BNAV01000018">
    <property type="protein sequence ID" value="GHF85175.1"/>
    <property type="molecule type" value="Genomic_DNA"/>
</dbReference>